<dbReference type="PANTHER" id="PTHR46233">
    <property type="entry name" value="HYDROXYACYLGLUTATHIONE HYDROLASE GLOC"/>
    <property type="match status" value="1"/>
</dbReference>
<evidence type="ECO:0000256" key="2">
    <source>
        <dbReference type="ARBA" id="ARBA00022723"/>
    </source>
</evidence>
<dbReference type="GO" id="GO:0016787">
    <property type="term" value="F:hydrolase activity"/>
    <property type="evidence" value="ECO:0007669"/>
    <property type="project" value="UniProtKB-KW"/>
</dbReference>
<gene>
    <name evidence="6" type="ORF">E4P47_02340</name>
</gene>
<dbReference type="SMART" id="SM00849">
    <property type="entry name" value="Lactamase_B"/>
    <property type="match status" value="1"/>
</dbReference>
<dbReference type="Gene3D" id="3.60.15.10">
    <property type="entry name" value="Ribonuclease Z/Hydroxyacylglutathione hydrolase-like"/>
    <property type="match status" value="1"/>
</dbReference>
<evidence type="ECO:0000313" key="6">
    <source>
        <dbReference type="EMBL" id="TFH96432.1"/>
    </source>
</evidence>
<keyword evidence="7" id="KW-1185">Reference proteome</keyword>
<reference evidence="6 7" key="1">
    <citation type="submission" date="2019-03" db="EMBL/GenBank/DDBJ databases">
        <title>Porphyromonas levii Isolated from the Uterus of Dairy Cows.</title>
        <authorList>
            <person name="Francis A.M."/>
        </authorList>
    </citation>
    <scope>NUCLEOTIDE SEQUENCE [LARGE SCALE GENOMIC DNA]</scope>
    <source>
        <strain evidence="6 7">AF5678</strain>
    </source>
</reference>
<dbReference type="CDD" id="cd06262">
    <property type="entry name" value="metallo-hydrolase-like_MBL-fold"/>
    <property type="match status" value="1"/>
</dbReference>
<accession>A0A4Y8WQL5</accession>
<organism evidence="6 7">
    <name type="scientific">Porphyromonas levii</name>
    <dbReference type="NCBI Taxonomy" id="28114"/>
    <lineage>
        <taxon>Bacteria</taxon>
        <taxon>Pseudomonadati</taxon>
        <taxon>Bacteroidota</taxon>
        <taxon>Bacteroidia</taxon>
        <taxon>Bacteroidales</taxon>
        <taxon>Porphyromonadaceae</taxon>
        <taxon>Porphyromonas</taxon>
    </lineage>
</organism>
<dbReference type="STRING" id="1122973.GCA_000379925_01573"/>
<evidence type="ECO:0000259" key="5">
    <source>
        <dbReference type="SMART" id="SM00849"/>
    </source>
</evidence>
<evidence type="ECO:0000256" key="3">
    <source>
        <dbReference type="ARBA" id="ARBA00022801"/>
    </source>
</evidence>
<evidence type="ECO:0000313" key="7">
    <source>
        <dbReference type="Proteomes" id="UP000297225"/>
    </source>
</evidence>
<proteinExistence type="predicted"/>
<dbReference type="InterPro" id="IPR051453">
    <property type="entry name" value="MBL_Glyoxalase_II"/>
</dbReference>
<dbReference type="Pfam" id="PF00753">
    <property type="entry name" value="Lactamase_B"/>
    <property type="match status" value="1"/>
</dbReference>
<keyword evidence="2" id="KW-0479">Metal-binding</keyword>
<dbReference type="AlphaFoldDB" id="A0A4Y8WQL5"/>
<dbReference type="GO" id="GO:0046872">
    <property type="term" value="F:metal ion binding"/>
    <property type="evidence" value="ECO:0007669"/>
    <property type="project" value="UniProtKB-KW"/>
</dbReference>
<dbReference type="OrthoDB" id="9802248at2"/>
<name>A0A4Y8WQL5_9PORP</name>
<sequence>MLQYRRFICNMVQVNSYLVWDESKLACVIDPGFSNVSEELELIDFLDKEGLQLSRCIATHLHFDHVMGARFIQEHFGIPLEAPKGEIDGLPSIDQQLKAFGIPVEEGKYAFEVQVLPETIEVGNTTFEVIKTPGHSPDHITLYEKERGVIFCGDVIFKGGFGRYDLWGASYEVLMNSIDKLLALPEETVVLSGHGMETTIGAERKQ</sequence>
<dbReference type="RefSeq" id="WP_026215723.1">
    <property type="nucleotide sequence ID" value="NZ_CP197400.1"/>
</dbReference>
<dbReference type="Proteomes" id="UP000297225">
    <property type="component" value="Unassembled WGS sequence"/>
</dbReference>
<dbReference type="PANTHER" id="PTHR46233:SF3">
    <property type="entry name" value="HYDROXYACYLGLUTATHIONE HYDROLASE GLOC"/>
    <property type="match status" value="1"/>
</dbReference>
<comment type="caution">
    <text evidence="6">The sequence shown here is derived from an EMBL/GenBank/DDBJ whole genome shotgun (WGS) entry which is preliminary data.</text>
</comment>
<evidence type="ECO:0000256" key="1">
    <source>
        <dbReference type="ARBA" id="ARBA00001947"/>
    </source>
</evidence>
<evidence type="ECO:0000256" key="4">
    <source>
        <dbReference type="ARBA" id="ARBA00022833"/>
    </source>
</evidence>
<protein>
    <submittedName>
        <fullName evidence="6">MBL fold metallo-hydrolase</fullName>
    </submittedName>
</protein>
<dbReference type="EMBL" id="SPNC01000020">
    <property type="protein sequence ID" value="TFH96432.1"/>
    <property type="molecule type" value="Genomic_DNA"/>
</dbReference>
<keyword evidence="4" id="KW-0862">Zinc</keyword>
<feature type="domain" description="Metallo-beta-lactamase" evidence="5">
    <location>
        <begin position="13"/>
        <end position="194"/>
    </location>
</feature>
<keyword evidence="3 6" id="KW-0378">Hydrolase</keyword>
<dbReference type="InterPro" id="IPR001279">
    <property type="entry name" value="Metallo-B-lactamas"/>
</dbReference>
<dbReference type="InterPro" id="IPR036866">
    <property type="entry name" value="RibonucZ/Hydroxyglut_hydro"/>
</dbReference>
<comment type="cofactor">
    <cofactor evidence="1">
        <name>Zn(2+)</name>
        <dbReference type="ChEBI" id="CHEBI:29105"/>
    </cofactor>
</comment>
<dbReference type="SUPFAM" id="SSF56281">
    <property type="entry name" value="Metallo-hydrolase/oxidoreductase"/>
    <property type="match status" value="1"/>
</dbReference>